<accession>A0AAD5MW13</accession>
<organism evidence="2 3">
    <name type="scientific">Parelaphostrongylus tenuis</name>
    <name type="common">Meningeal worm</name>
    <dbReference type="NCBI Taxonomy" id="148309"/>
    <lineage>
        <taxon>Eukaryota</taxon>
        <taxon>Metazoa</taxon>
        <taxon>Ecdysozoa</taxon>
        <taxon>Nematoda</taxon>
        <taxon>Chromadorea</taxon>
        <taxon>Rhabditida</taxon>
        <taxon>Rhabditina</taxon>
        <taxon>Rhabditomorpha</taxon>
        <taxon>Strongyloidea</taxon>
        <taxon>Metastrongylidae</taxon>
        <taxon>Parelaphostrongylus</taxon>
    </lineage>
</organism>
<proteinExistence type="predicted"/>
<gene>
    <name evidence="2" type="primary">NAS-31_13</name>
    <name evidence="2" type="ORF">KIN20_007842</name>
</gene>
<dbReference type="Proteomes" id="UP001196413">
    <property type="component" value="Unassembled WGS sequence"/>
</dbReference>
<evidence type="ECO:0000259" key="1">
    <source>
        <dbReference type="Pfam" id="PF01400"/>
    </source>
</evidence>
<dbReference type="GO" id="GO:0006508">
    <property type="term" value="P:proteolysis"/>
    <property type="evidence" value="ECO:0007669"/>
    <property type="project" value="InterPro"/>
</dbReference>
<evidence type="ECO:0000313" key="3">
    <source>
        <dbReference type="Proteomes" id="UP001196413"/>
    </source>
</evidence>
<dbReference type="EMBL" id="JAHQIW010001214">
    <property type="protein sequence ID" value="KAJ1351719.1"/>
    <property type="molecule type" value="Genomic_DNA"/>
</dbReference>
<sequence length="165" mass="19291">MDGHPDVSAAEINGEKHVGLGMFQGDIMLTREQAYEILEDMKVSLGRRKKRHAYRDNNYPATLWSNGINYAFWNAYRTAFTRTRPHHRSLSHAVQTRSRQLHHTSLRELSCKSLLNQHHTVAIEKMQFQYDWHDQFNKESESTNYNYNITYDYGTVMHYPGASPG</sequence>
<dbReference type="GO" id="GO:0004222">
    <property type="term" value="F:metalloendopeptidase activity"/>
    <property type="evidence" value="ECO:0007669"/>
    <property type="project" value="InterPro"/>
</dbReference>
<keyword evidence="3" id="KW-1185">Reference proteome</keyword>
<comment type="caution">
    <text evidence="2">The sequence shown here is derived from an EMBL/GenBank/DDBJ whole genome shotgun (WGS) entry which is preliminary data.</text>
</comment>
<dbReference type="Gene3D" id="3.40.390.10">
    <property type="entry name" value="Collagenase (Catalytic Domain)"/>
    <property type="match status" value="1"/>
</dbReference>
<reference evidence="2" key="1">
    <citation type="submission" date="2021-06" db="EMBL/GenBank/DDBJ databases">
        <title>Parelaphostrongylus tenuis whole genome reference sequence.</title>
        <authorList>
            <person name="Garwood T.J."/>
            <person name="Larsen P.A."/>
            <person name="Fountain-Jones N.M."/>
            <person name="Garbe J.R."/>
            <person name="Macchietto M.G."/>
            <person name="Kania S.A."/>
            <person name="Gerhold R.W."/>
            <person name="Richards J.E."/>
            <person name="Wolf T.M."/>
        </authorList>
    </citation>
    <scope>NUCLEOTIDE SEQUENCE</scope>
    <source>
        <strain evidence="2">MNPRO001-30</strain>
        <tissue evidence="2">Meninges</tissue>
    </source>
</reference>
<feature type="domain" description="Peptidase M12A" evidence="1">
    <location>
        <begin position="117"/>
        <end position="160"/>
    </location>
</feature>
<dbReference type="InterPro" id="IPR001506">
    <property type="entry name" value="Peptidase_M12A"/>
</dbReference>
<dbReference type="Pfam" id="PF01400">
    <property type="entry name" value="Astacin"/>
    <property type="match status" value="1"/>
</dbReference>
<dbReference type="InterPro" id="IPR024079">
    <property type="entry name" value="MetalloPept_cat_dom_sf"/>
</dbReference>
<protein>
    <submittedName>
        <fullName evidence="2">Astacin (Peptidase M12A)</fullName>
    </submittedName>
</protein>
<dbReference type="AlphaFoldDB" id="A0AAD5MW13"/>
<evidence type="ECO:0000313" key="2">
    <source>
        <dbReference type="EMBL" id="KAJ1351719.1"/>
    </source>
</evidence>
<name>A0AAD5MW13_PARTN</name>